<dbReference type="GO" id="GO:0016747">
    <property type="term" value="F:acyltransferase activity, transferring groups other than amino-acyl groups"/>
    <property type="evidence" value="ECO:0007669"/>
    <property type="project" value="InterPro"/>
</dbReference>
<reference evidence="11 12" key="1">
    <citation type="journal article" date="2015" name="Genome Announc.">
        <title>Expanding the biotechnology potential of lactobacilli through comparative genomics of 213 strains and associated genera.</title>
        <authorList>
            <person name="Sun Z."/>
            <person name="Harris H.M."/>
            <person name="McCann A."/>
            <person name="Guo C."/>
            <person name="Argimon S."/>
            <person name="Zhang W."/>
            <person name="Yang X."/>
            <person name="Jeffery I.B."/>
            <person name="Cooney J.C."/>
            <person name="Kagawa T.F."/>
            <person name="Liu W."/>
            <person name="Song Y."/>
            <person name="Salvetti E."/>
            <person name="Wrobel A."/>
            <person name="Rasinkangas P."/>
            <person name="Parkhill J."/>
            <person name="Rea M.C."/>
            <person name="O'Sullivan O."/>
            <person name="Ritari J."/>
            <person name="Douillard F.P."/>
            <person name="Paul Ross R."/>
            <person name="Yang R."/>
            <person name="Briner A.E."/>
            <person name="Felis G.E."/>
            <person name="de Vos W.M."/>
            <person name="Barrangou R."/>
            <person name="Klaenhammer T.R."/>
            <person name="Caufield P.W."/>
            <person name="Cui Y."/>
            <person name="Zhang H."/>
            <person name="O'Toole P.W."/>
        </authorList>
    </citation>
    <scope>NUCLEOTIDE SEQUENCE [LARGE SCALE GENOMIC DNA]</scope>
    <source>
        <strain evidence="11 12">DSM 22696</strain>
    </source>
</reference>
<dbReference type="STRING" id="348151.IV55_GL002049"/>
<dbReference type="AlphaFoldDB" id="A0A0R2L9H5"/>
<feature type="transmembrane region" description="Helical" evidence="8">
    <location>
        <begin position="81"/>
        <end position="101"/>
    </location>
</feature>
<keyword evidence="4 8" id="KW-0812">Transmembrane</keyword>
<sequence length="638" mass="70806">MQAASTSAPRRYITGIDGLRTFAVLGVILYHLLPAALPGGFLGVPIFLGLTGYLVTDSFLNQLGKNQPLALRQFYGRRLKRLYPALVTMLVVTSAYITLFARQLLGGLRAVILTNLTYVYNWFEIGHGQSYFDRFNGESPFTHLWTLSIEGQFYLLWPVIIWLLVRFLKKRSRIAGVLLGLAVVSAVMMGVLYHGDDSINRVYYGTDTRAFSLLLGASLAAVWPSRHLNPTLQPEGRRLLNIVGSVSMIVMFAMYWWLSGTDAGTYRGGMFIFAIFATLMIAVIVHPGASWNKWLSNPVFSWIGKRSYGIYLYQFPVMVFYELKVVNVARHSFFNALVELAIILILTELSYHFVEEPLAHTNWTAVWQTLRQPRTWQTMPVRSVTGGILAVMTLATLVGFVQAPAKATAPTNSVTKHINAASKRAAARNKKIAAQKTALTASTRQEKQTNTAANKQLNDQQRKLGQQFGLQPSVTLAAQHSSLTAVGDSILVDNADNLQAVFGHAYVDAKVGRQVWDAPTVIASLKKQHLLASNVLINLGTNAPLTQPQIDAVLKAIGPKHKVFWVNTMVPTKNWQNQVNALLAVNAKQRKNMYLIDWFQLSQNQPGWFGPDHVHPNPTGSVAYTKLVVNDVVAATDK</sequence>
<evidence type="ECO:0000313" key="10">
    <source>
        <dbReference type="EMBL" id="GEK28185.1"/>
    </source>
</evidence>
<evidence type="ECO:0000313" key="11">
    <source>
        <dbReference type="EMBL" id="KRN95405.1"/>
    </source>
</evidence>
<name>A0A0R2L9H5_9LACO</name>
<evidence type="ECO:0000259" key="9">
    <source>
        <dbReference type="Pfam" id="PF01757"/>
    </source>
</evidence>
<dbReference type="EMBL" id="JQCB01000009">
    <property type="protein sequence ID" value="KRN95405.1"/>
    <property type="molecule type" value="Genomic_DNA"/>
</dbReference>
<evidence type="ECO:0000256" key="1">
    <source>
        <dbReference type="ARBA" id="ARBA00004651"/>
    </source>
</evidence>
<dbReference type="Gene3D" id="3.40.50.1110">
    <property type="entry name" value="SGNH hydrolase"/>
    <property type="match status" value="1"/>
</dbReference>
<keyword evidence="7 11" id="KW-0012">Acyltransferase</keyword>
<organism evidence="11 12">
    <name type="scientific">Furfurilactobacillus siliginis</name>
    <dbReference type="NCBI Taxonomy" id="348151"/>
    <lineage>
        <taxon>Bacteria</taxon>
        <taxon>Bacillati</taxon>
        <taxon>Bacillota</taxon>
        <taxon>Bacilli</taxon>
        <taxon>Lactobacillales</taxon>
        <taxon>Lactobacillaceae</taxon>
        <taxon>Furfurilactobacillus</taxon>
    </lineage>
</organism>
<feature type="transmembrane region" description="Helical" evidence="8">
    <location>
        <begin position="39"/>
        <end position="60"/>
    </location>
</feature>
<dbReference type="SUPFAM" id="SSF52266">
    <property type="entry name" value="SGNH hydrolase"/>
    <property type="match status" value="1"/>
</dbReference>
<feature type="transmembrane region" description="Helical" evidence="8">
    <location>
        <begin position="383"/>
        <end position="401"/>
    </location>
</feature>
<dbReference type="PATRIC" id="fig|348151.3.peg.2103"/>
<evidence type="ECO:0000256" key="2">
    <source>
        <dbReference type="ARBA" id="ARBA00022475"/>
    </source>
</evidence>
<dbReference type="EMBL" id="BJUD01000005">
    <property type="protein sequence ID" value="GEK28185.1"/>
    <property type="molecule type" value="Genomic_DNA"/>
</dbReference>
<comment type="subcellular location">
    <subcellularLocation>
        <location evidence="1">Cell membrane</location>
        <topology evidence="1">Multi-pass membrane protein</topology>
    </subcellularLocation>
</comment>
<feature type="transmembrane region" description="Helical" evidence="8">
    <location>
        <begin position="270"/>
        <end position="288"/>
    </location>
</feature>
<evidence type="ECO:0000256" key="3">
    <source>
        <dbReference type="ARBA" id="ARBA00022679"/>
    </source>
</evidence>
<dbReference type="InterPro" id="IPR050879">
    <property type="entry name" value="Acyltransferase_3"/>
</dbReference>
<dbReference type="GO" id="GO:0009103">
    <property type="term" value="P:lipopolysaccharide biosynthetic process"/>
    <property type="evidence" value="ECO:0007669"/>
    <property type="project" value="TreeGrafter"/>
</dbReference>
<dbReference type="CDD" id="cd01840">
    <property type="entry name" value="SGNH_hydrolase_yrhL_like"/>
    <property type="match status" value="1"/>
</dbReference>
<dbReference type="RefSeq" id="WP_057810864.1">
    <property type="nucleotide sequence ID" value="NZ_BJUD01000005.1"/>
</dbReference>
<feature type="domain" description="Acyltransferase 3" evidence="9">
    <location>
        <begin position="14"/>
        <end position="347"/>
    </location>
</feature>
<feature type="transmembrane region" description="Helical" evidence="8">
    <location>
        <begin position="144"/>
        <end position="165"/>
    </location>
</feature>
<accession>A0A0R2L9H5</accession>
<proteinExistence type="predicted"/>
<reference evidence="10 13" key="2">
    <citation type="submission" date="2019-07" db="EMBL/GenBank/DDBJ databases">
        <title>Whole genome shotgun sequence of Lactobacillus siliginis NBRC 101315.</title>
        <authorList>
            <person name="Hosoyama A."/>
            <person name="Uohara A."/>
            <person name="Ohji S."/>
            <person name="Ichikawa N."/>
        </authorList>
    </citation>
    <scope>NUCLEOTIDE SEQUENCE [LARGE SCALE GENOMIC DNA]</scope>
    <source>
        <strain evidence="10 13">NBRC 101315</strain>
    </source>
</reference>
<gene>
    <name evidence="11" type="ORF">IV55_GL002049</name>
    <name evidence="10" type="ORF">LSI01_04960</name>
</gene>
<dbReference type="Proteomes" id="UP000321429">
    <property type="component" value="Unassembled WGS sequence"/>
</dbReference>
<keyword evidence="6 8" id="KW-0472">Membrane</keyword>
<dbReference type="GO" id="GO:0005886">
    <property type="term" value="C:plasma membrane"/>
    <property type="evidence" value="ECO:0007669"/>
    <property type="project" value="UniProtKB-SubCell"/>
</dbReference>
<feature type="transmembrane region" description="Helical" evidence="8">
    <location>
        <begin position="177"/>
        <end position="195"/>
    </location>
</feature>
<dbReference type="OrthoDB" id="9796461at2"/>
<dbReference type="PANTHER" id="PTHR23028:SF53">
    <property type="entry name" value="ACYL_TRANSF_3 DOMAIN-CONTAINING PROTEIN"/>
    <property type="match status" value="1"/>
</dbReference>
<dbReference type="PANTHER" id="PTHR23028">
    <property type="entry name" value="ACETYLTRANSFERASE"/>
    <property type="match status" value="1"/>
</dbReference>
<evidence type="ECO:0000256" key="8">
    <source>
        <dbReference type="SAM" id="Phobius"/>
    </source>
</evidence>
<evidence type="ECO:0000256" key="5">
    <source>
        <dbReference type="ARBA" id="ARBA00022989"/>
    </source>
</evidence>
<evidence type="ECO:0000313" key="13">
    <source>
        <dbReference type="Proteomes" id="UP000321429"/>
    </source>
</evidence>
<evidence type="ECO:0000313" key="12">
    <source>
        <dbReference type="Proteomes" id="UP000051139"/>
    </source>
</evidence>
<evidence type="ECO:0000256" key="6">
    <source>
        <dbReference type="ARBA" id="ARBA00023136"/>
    </source>
</evidence>
<evidence type="ECO:0000256" key="7">
    <source>
        <dbReference type="ARBA" id="ARBA00023315"/>
    </source>
</evidence>
<keyword evidence="3 11" id="KW-0808">Transferase</keyword>
<feature type="transmembrane region" description="Helical" evidence="8">
    <location>
        <begin position="239"/>
        <end position="258"/>
    </location>
</feature>
<keyword evidence="12" id="KW-1185">Reference proteome</keyword>
<evidence type="ECO:0000256" key="4">
    <source>
        <dbReference type="ARBA" id="ARBA00022692"/>
    </source>
</evidence>
<dbReference type="Proteomes" id="UP000051139">
    <property type="component" value="Unassembled WGS sequence"/>
</dbReference>
<feature type="transmembrane region" description="Helical" evidence="8">
    <location>
        <begin position="12"/>
        <end position="33"/>
    </location>
</feature>
<dbReference type="InterPro" id="IPR002656">
    <property type="entry name" value="Acyl_transf_3_dom"/>
</dbReference>
<keyword evidence="2" id="KW-1003">Cell membrane</keyword>
<keyword evidence="5 8" id="KW-1133">Transmembrane helix</keyword>
<dbReference type="InterPro" id="IPR036514">
    <property type="entry name" value="SGNH_hydro_sf"/>
</dbReference>
<dbReference type="Pfam" id="PF01757">
    <property type="entry name" value="Acyl_transf_3"/>
    <property type="match status" value="1"/>
</dbReference>
<protein>
    <submittedName>
        <fullName evidence="11">Acyltransferase</fullName>
    </submittedName>
</protein>
<comment type="caution">
    <text evidence="11">The sequence shown here is derived from an EMBL/GenBank/DDBJ whole genome shotgun (WGS) entry which is preliminary data.</text>
</comment>